<dbReference type="Gene3D" id="3.40.190.80">
    <property type="match status" value="1"/>
</dbReference>
<feature type="binding site" evidence="5">
    <location>
        <position position="87"/>
    </location>
    <ligand>
        <name>Mg(2+)</name>
        <dbReference type="ChEBI" id="CHEBI:18420"/>
        <label>1</label>
        <note>catalytic</note>
    </ligand>
</feature>
<dbReference type="Proteomes" id="UP000244906">
    <property type="component" value="Unassembled WGS sequence"/>
</dbReference>
<comment type="catalytic activity">
    <reaction evidence="1 4">
        <text>adenosine 3',5'-bisphosphate + H2O = AMP + phosphate</text>
        <dbReference type="Rhea" id="RHEA:10040"/>
        <dbReference type="ChEBI" id="CHEBI:15377"/>
        <dbReference type="ChEBI" id="CHEBI:43474"/>
        <dbReference type="ChEBI" id="CHEBI:58343"/>
        <dbReference type="ChEBI" id="CHEBI:456215"/>
        <dbReference type="EC" id="3.1.3.7"/>
    </reaction>
</comment>
<keyword evidence="4" id="KW-0997">Cell inner membrane</keyword>
<feature type="binding site" evidence="5">
    <location>
        <position position="215"/>
    </location>
    <ligand>
        <name>Mg(2+)</name>
        <dbReference type="ChEBI" id="CHEBI:18420"/>
        <label>1</label>
        <note>catalytic</note>
    </ligand>
</feature>
<dbReference type="Pfam" id="PF00459">
    <property type="entry name" value="Inositol_P"/>
    <property type="match status" value="1"/>
</dbReference>
<comment type="cofactor">
    <cofactor evidence="4 5">
        <name>Mg(2+)</name>
        <dbReference type="ChEBI" id="CHEBI:18420"/>
    </cofactor>
</comment>
<name>A0A2V1H2J2_9GAMM</name>
<feature type="binding site" evidence="4">
    <location>
        <position position="64"/>
    </location>
    <ligand>
        <name>Mg(2+)</name>
        <dbReference type="ChEBI" id="CHEBI:18420"/>
        <label>1</label>
    </ligand>
</feature>
<feature type="binding site" evidence="4">
    <location>
        <position position="87"/>
    </location>
    <ligand>
        <name>Mg(2+)</name>
        <dbReference type="ChEBI" id="CHEBI:18420"/>
        <label>2</label>
    </ligand>
</feature>
<reference evidence="6 7" key="1">
    <citation type="submission" date="2018-04" db="EMBL/GenBank/DDBJ databases">
        <title>Thalassorhabdus spongiae gen. nov., sp. nov., isolated from a marine sponge in South-West Iceland.</title>
        <authorList>
            <person name="Knobloch S."/>
            <person name="Daussin A."/>
            <person name="Johannsson R."/>
            <person name="Marteinsson V.T."/>
        </authorList>
    </citation>
    <scope>NUCLEOTIDE SEQUENCE [LARGE SCALE GENOMIC DNA]</scope>
    <source>
        <strain evidence="6 7">Hp12</strain>
    </source>
</reference>
<dbReference type="InterPro" id="IPR006240">
    <property type="entry name" value="CysQ"/>
</dbReference>
<comment type="function">
    <text evidence="4">Converts adenosine-3',5'-bisphosphate (PAP) to AMP.</text>
</comment>
<evidence type="ECO:0000256" key="5">
    <source>
        <dbReference type="PIRSR" id="PIRSR600760-2"/>
    </source>
</evidence>
<evidence type="ECO:0000256" key="1">
    <source>
        <dbReference type="ARBA" id="ARBA00001625"/>
    </source>
</evidence>
<evidence type="ECO:0000256" key="2">
    <source>
        <dbReference type="ARBA" id="ARBA00022723"/>
    </source>
</evidence>
<keyword evidence="4" id="KW-0378">Hydrolase</keyword>
<feature type="binding site" evidence="4 5">
    <location>
        <position position="90"/>
    </location>
    <ligand>
        <name>Mg(2+)</name>
        <dbReference type="ChEBI" id="CHEBI:18420"/>
        <label>2</label>
    </ligand>
</feature>
<evidence type="ECO:0000313" key="6">
    <source>
        <dbReference type="EMBL" id="PVZ70672.1"/>
    </source>
</evidence>
<dbReference type="GO" id="GO:0000287">
    <property type="term" value="F:magnesium ion binding"/>
    <property type="evidence" value="ECO:0007669"/>
    <property type="project" value="UniProtKB-UniRule"/>
</dbReference>
<keyword evidence="7" id="KW-1185">Reference proteome</keyword>
<evidence type="ECO:0000256" key="4">
    <source>
        <dbReference type="HAMAP-Rule" id="MF_02095"/>
    </source>
</evidence>
<sequence length="275" mass="30267">MVAFVDDVIAIAQQAGQAIMEIYQTDFKQYEKSDTSPLTEADLAAHHIIVDGLKKMSSYPCLSEESGEADGVDWQQRKDWGIYWLIDPLDGTKEFINKNDEFTVNIALIENGKAVLGVVYCPPLDRLYFAEQSMGAFRQDGLQPAQKISVADAPKESEVWKIVGSRRHGAEALEKFAEQLGDVETVSMGSSLKLCLVAEGAAHLYPRLALTCEWDTGAAQAIVEIAGGQVLAPTKTSDELLPLMYGQKEELLNPFFIVCGPVSEKWQSTFISLSK</sequence>
<keyword evidence="2 4" id="KW-0479">Metal-binding</keyword>
<keyword evidence="4" id="KW-0472">Membrane</keyword>
<dbReference type="InterPro" id="IPR000760">
    <property type="entry name" value="Inositol_monophosphatase-like"/>
</dbReference>
<dbReference type="GO" id="GO:0005886">
    <property type="term" value="C:plasma membrane"/>
    <property type="evidence" value="ECO:0007669"/>
    <property type="project" value="UniProtKB-SubCell"/>
</dbReference>
<evidence type="ECO:0000313" key="7">
    <source>
        <dbReference type="Proteomes" id="UP000244906"/>
    </source>
</evidence>
<protein>
    <recommendedName>
        <fullName evidence="4">3'(2'),5'-bisphosphate nucleotidase CysQ</fullName>
        <ecNumber evidence="4">3.1.3.7</ecNumber>
    </recommendedName>
    <alternativeName>
        <fullName evidence="4">3'(2'),5-bisphosphonucleoside 3'(2')-phosphohydrolase</fullName>
    </alternativeName>
    <alternativeName>
        <fullName evidence="4">3'-phosphoadenosine 5'-phosphate phosphatase</fullName>
        <shortName evidence="4">PAP phosphatase</shortName>
    </alternativeName>
</protein>
<organism evidence="6 7">
    <name type="scientific">Pelagibaculum spongiae</name>
    <dbReference type="NCBI Taxonomy" id="2080658"/>
    <lineage>
        <taxon>Bacteria</taxon>
        <taxon>Pseudomonadati</taxon>
        <taxon>Pseudomonadota</taxon>
        <taxon>Gammaproteobacteria</taxon>
        <taxon>Oceanospirillales</taxon>
        <taxon>Pelagibaculum</taxon>
    </lineage>
</organism>
<comment type="subcellular location">
    <subcellularLocation>
        <location evidence="4">Cell inner membrane</location>
        <topology evidence="4">Peripheral membrane protein</topology>
        <orientation evidence="4">Cytoplasmic side</orientation>
    </subcellularLocation>
</comment>
<dbReference type="GO" id="GO:0050427">
    <property type="term" value="P:3'-phosphoadenosine 5'-phosphosulfate metabolic process"/>
    <property type="evidence" value="ECO:0007669"/>
    <property type="project" value="TreeGrafter"/>
</dbReference>
<dbReference type="HAMAP" id="MF_02095">
    <property type="entry name" value="CysQ"/>
    <property type="match status" value="1"/>
</dbReference>
<dbReference type="InterPro" id="IPR050725">
    <property type="entry name" value="CysQ/Inositol_MonoPase"/>
</dbReference>
<dbReference type="EC" id="3.1.3.7" evidence="4"/>
<feature type="binding site" evidence="4">
    <location>
        <begin position="89"/>
        <end position="92"/>
    </location>
    <ligand>
        <name>substrate</name>
    </ligand>
</feature>
<dbReference type="Gene3D" id="3.30.540.10">
    <property type="entry name" value="Fructose-1,6-Bisphosphatase, subunit A, domain 1"/>
    <property type="match status" value="1"/>
</dbReference>
<feature type="binding site" evidence="4">
    <location>
        <position position="87"/>
    </location>
    <ligand>
        <name>Mg(2+)</name>
        <dbReference type="ChEBI" id="CHEBI:18420"/>
        <label>1</label>
    </ligand>
</feature>
<dbReference type="CDD" id="cd01638">
    <property type="entry name" value="CysQ"/>
    <property type="match status" value="1"/>
</dbReference>
<dbReference type="PROSITE" id="PS00629">
    <property type="entry name" value="IMP_1"/>
    <property type="match status" value="1"/>
</dbReference>
<feature type="binding site" evidence="4">
    <location>
        <position position="215"/>
    </location>
    <ligand>
        <name>Mg(2+)</name>
        <dbReference type="ChEBI" id="CHEBI:18420"/>
        <label>2</label>
    </ligand>
</feature>
<dbReference type="EMBL" id="QDDL01000002">
    <property type="protein sequence ID" value="PVZ70672.1"/>
    <property type="molecule type" value="Genomic_DNA"/>
</dbReference>
<feature type="binding site" evidence="4">
    <location>
        <position position="89"/>
    </location>
    <ligand>
        <name>Mg(2+)</name>
        <dbReference type="ChEBI" id="CHEBI:18420"/>
        <label>1</label>
    </ligand>
</feature>
<evidence type="ECO:0000256" key="3">
    <source>
        <dbReference type="ARBA" id="ARBA00022842"/>
    </source>
</evidence>
<comment type="caution">
    <text evidence="6">The sequence shown here is derived from an EMBL/GenBank/DDBJ whole genome shotgun (WGS) entry which is preliminary data.</text>
</comment>
<dbReference type="PANTHER" id="PTHR43028:SF5">
    <property type="entry name" value="3'(2'),5'-BISPHOSPHATE NUCLEOTIDASE 1"/>
    <property type="match status" value="1"/>
</dbReference>
<gene>
    <name evidence="4 6" type="primary">cysQ</name>
    <name evidence="6" type="ORF">DC094_06450</name>
</gene>
<keyword evidence="3 4" id="KW-0460">Magnesium</keyword>
<feature type="binding site" evidence="5">
    <location>
        <position position="89"/>
    </location>
    <ligand>
        <name>Mg(2+)</name>
        <dbReference type="ChEBI" id="CHEBI:18420"/>
        <label>1</label>
        <note>catalytic</note>
    </ligand>
</feature>
<dbReference type="GO" id="GO:0008441">
    <property type="term" value="F:3'(2'),5'-bisphosphate nucleotidase activity"/>
    <property type="evidence" value="ECO:0007669"/>
    <property type="project" value="UniProtKB-UniRule"/>
</dbReference>
<dbReference type="AlphaFoldDB" id="A0A2V1H2J2"/>
<accession>A0A2V1H2J2</accession>
<dbReference type="GO" id="GO:0000103">
    <property type="term" value="P:sulfate assimilation"/>
    <property type="evidence" value="ECO:0007669"/>
    <property type="project" value="TreeGrafter"/>
</dbReference>
<comment type="similarity">
    <text evidence="4">Belongs to the inositol monophosphatase superfamily. CysQ family.</text>
</comment>
<feature type="binding site" evidence="4">
    <location>
        <position position="64"/>
    </location>
    <ligand>
        <name>substrate</name>
    </ligand>
</feature>
<feature type="binding site" evidence="5">
    <location>
        <position position="64"/>
    </location>
    <ligand>
        <name>Mg(2+)</name>
        <dbReference type="ChEBI" id="CHEBI:18420"/>
        <label>1</label>
        <note>catalytic</note>
    </ligand>
</feature>
<proteinExistence type="inferred from homology"/>
<dbReference type="SUPFAM" id="SSF56655">
    <property type="entry name" value="Carbohydrate phosphatase"/>
    <property type="match status" value="1"/>
</dbReference>
<keyword evidence="4" id="KW-1003">Cell membrane</keyword>
<dbReference type="NCBIfam" id="TIGR01331">
    <property type="entry name" value="bisphos_cysQ"/>
    <property type="match status" value="1"/>
</dbReference>
<feature type="binding site" evidence="4">
    <location>
        <position position="215"/>
    </location>
    <ligand>
        <name>substrate</name>
    </ligand>
</feature>
<dbReference type="OrthoDB" id="9785695at2"/>
<dbReference type="PANTHER" id="PTHR43028">
    <property type="entry name" value="3'(2'),5'-BISPHOSPHATE NUCLEOTIDASE 1"/>
    <property type="match status" value="1"/>
</dbReference>
<dbReference type="InterPro" id="IPR020583">
    <property type="entry name" value="Inositol_monoP_metal-BS"/>
</dbReference>